<evidence type="ECO:0000256" key="4">
    <source>
        <dbReference type="ARBA" id="ARBA00022989"/>
    </source>
</evidence>
<dbReference type="AlphaFoldDB" id="E6PGP1"/>
<reference evidence="7" key="1">
    <citation type="submission" date="2009-10" db="EMBL/GenBank/DDBJ databases">
        <title>Diversity of trophic interactions inside an arsenic-rich microbial ecosystem.</title>
        <authorList>
            <person name="Bertin P.N."/>
            <person name="Heinrich-Salmeron A."/>
            <person name="Pelletier E."/>
            <person name="Goulhen-Chollet F."/>
            <person name="Arsene-Ploetze F."/>
            <person name="Gallien S."/>
            <person name="Calteau A."/>
            <person name="Vallenet D."/>
            <person name="Casiot C."/>
            <person name="Chane-Woon-Ming B."/>
            <person name="Giloteaux L."/>
            <person name="Barakat M."/>
            <person name="Bonnefoy V."/>
            <person name="Bruneel O."/>
            <person name="Chandler M."/>
            <person name="Cleiss J."/>
            <person name="Duran R."/>
            <person name="Elbaz-Poulichet F."/>
            <person name="Fonknechten N."/>
            <person name="Lauga B."/>
            <person name="Mornico D."/>
            <person name="Ortet P."/>
            <person name="Schaeffer C."/>
            <person name="Siguier P."/>
            <person name="Alexander Thil Smith A."/>
            <person name="Van Dorsselaer A."/>
            <person name="Weissenbach J."/>
            <person name="Medigue C."/>
            <person name="Le Paslier D."/>
        </authorList>
    </citation>
    <scope>NUCLEOTIDE SEQUENCE</scope>
</reference>
<comment type="caution">
    <text evidence="7">The sequence shown here is derived from an EMBL/GenBank/DDBJ whole genome shotgun (WGS) entry which is preliminary data.</text>
</comment>
<evidence type="ECO:0000256" key="6">
    <source>
        <dbReference type="SAM" id="Phobius"/>
    </source>
</evidence>
<evidence type="ECO:0000256" key="5">
    <source>
        <dbReference type="ARBA" id="ARBA00023136"/>
    </source>
</evidence>
<dbReference type="PANTHER" id="PTHR33529">
    <property type="entry name" value="SLR0882 PROTEIN-RELATED"/>
    <property type="match status" value="1"/>
</dbReference>
<protein>
    <recommendedName>
        <fullName evidence="8">Permease YjgP/YjgQ</fullName>
    </recommendedName>
</protein>
<dbReference type="InterPro" id="IPR005495">
    <property type="entry name" value="LptG/LptF_permease"/>
</dbReference>
<dbReference type="GO" id="GO:0043190">
    <property type="term" value="C:ATP-binding cassette (ABC) transporter complex"/>
    <property type="evidence" value="ECO:0007669"/>
    <property type="project" value="TreeGrafter"/>
</dbReference>
<evidence type="ECO:0000256" key="1">
    <source>
        <dbReference type="ARBA" id="ARBA00004651"/>
    </source>
</evidence>
<dbReference type="EMBL" id="CABL01000014">
    <property type="protein sequence ID" value="CBH75629.1"/>
    <property type="molecule type" value="Genomic_DNA"/>
</dbReference>
<dbReference type="Pfam" id="PF03739">
    <property type="entry name" value="LptF_LptG"/>
    <property type="match status" value="1"/>
</dbReference>
<evidence type="ECO:0000313" key="7">
    <source>
        <dbReference type="EMBL" id="CBH75629.1"/>
    </source>
</evidence>
<organism evidence="7">
    <name type="scientific">mine drainage metagenome</name>
    <dbReference type="NCBI Taxonomy" id="410659"/>
    <lineage>
        <taxon>unclassified sequences</taxon>
        <taxon>metagenomes</taxon>
        <taxon>ecological metagenomes</taxon>
    </lineage>
</organism>
<keyword evidence="5 6" id="KW-0472">Membrane</keyword>
<gene>
    <name evidence="7" type="ORF">CARN1_2492</name>
</gene>
<feature type="transmembrane region" description="Helical" evidence="6">
    <location>
        <begin position="78"/>
        <end position="96"/>
    </location>
</feature>
<feature type="transmembrane region" description="Helical" evidence="6">
    <location>
        <begin position="34"/>
        <end position="58"/>
    </location>
</feature>
<feature type="transmembrane region" description="Helical" evidence="6">
    <location>
        <begin position="329"/>
        <end position="349"/>
    </location>
</feature>
<evidence type="ECO:0008006" key="8">
    <source>
        <dbReference type="Google" id="ProtNLM"/>
    </source>
</evidence>
<sequence length="383" mass="42075">MASLTAQRPVLRHLAFPKLPILDAYVLREILGPFAFALSAYLIFWALNIFFLAADYIINEHAPFFLVLRFVVFRIPQAVPMAFPFATLFAGLLAMGRLMGDNEVVAMRTSGVSLGRIAATPLLFGIAMFAIAYLTNEYVSPKAVDLSTRTFYQIIYHTNSLPVEPQFFRKDPDTGNVFYVTQVEPDNKTMLDVQIFKPAHFGPWNETLQAKTATVDGSLLILHDVIDTRYNLAGDVTSQQHVKSIEIGLPLGETAAQFLSNINSDSWTMNSKALSTQINALKSQGIGGSTLGSLEISLANKLAWPFACVIGMVLAVPLAIRYGKRGRTLGIAMAIFSFFIYFLLMSAAAAFGRNGAMNPTFAAWIPNIIMGGVGLVLFILEER</sequence>
<evidence type="ECO:0000256" key="3">
    <source>
        <dbReference type="ARBA" id="ARBA00022692"/>
    </source>
</evidence>
<feature type="transmembrane region" description="Helical" evidence="6">
    <location>
        <begin position="302"/>
        <end position="322"/>
    </location>
</feature>
<comment type="subcellular location">
    <subcellularLocation>
        <location evidence="1">Cell membrane</location>
        <topology evidence="1">Multi-pass membrane protein</topology>
    </subcellularLocation>
</comment>
<dbReference type="PANTHER" id="PTHR33529:SF6">
    <property type="entry name" value="YJGP_YJGQ FAMILY PERMEASE"/>
    <property type="match status" value="1"/>
</dbReference>
<keyword evidence="2" id="KW-1003">Cell membrane</keyword>
<evidence type="ECO:0000256" key="2">
    <source>
        <dbReference type="ARBA" id="ARBA00022475"/>
    </source>
</evidence>
<feature type="transmembrane region" description="Helical" evidence="6">
    <location>
        <begin position="117"/>
        <end position="135"/>
    </location>
</feature>
<proteinExistence type="predicted"/>
<dbReference type="GO" id="GO:0015920">
    <property type="term" value="P:lipopolysaccharide transport"/>
    <property type="evidence" value="ECO:0007669"/>
    <property type="project" value="TreeGrafter"/>
</dbReference>
<accession>E6PGP1</accession>
<keyword evidence="3 6" id="KW-0812">Transmembrane</keyword>
<name>E6PGP1_9ZZZZ</name>
<keyword evidence="4 6" id="KW-1133">Transmembrane helix</keyword>
<feature type="transmembrane region" description="Helical" evidence="6">
    <location>
        <begin position="361"/>
        <end position="380"/>
    </location>
</feature>